<sequence length="391" mass="43905">MPLPPLPVAPSWFPGHMAAFARALPSLLNNTHIVLEVRDARLPLTSINPVLEKTVEKWRSDRGRGKGSAVCERVVVYTKKDLVAGWGVEPFQRALGKHFDHHTHFTSPGSPQTLKSLHSTLVSIAQQHEDTHPTINVLVVGMPNVGKSTLLNSLRWAGTSNSTKAMRTSAQPGFTRALSERLKLSLTHPIYAIDSPGVMIPFFGHGEEGAERGVKLALIAGIKESLYDVETLASYLLYRLNKENQTYPTYLSLFPPNSFAPTSDINVFLDALARRLGAIRKGADPDIERAANWFVRWWREGGSQLQTRPSQHYFTGWGFDFDFETEQRLTMEDVERKMTETIVQFVRSARKEDGGYGTSATRKKKLEREEKARERKERWKAAGSPVKSRIS</sequence>
<evidence type="ECO:0000259" key="4">
    <source>
        <dbReference type="Pfam" id="PF01926"/>
    </source>
</evidence>
<evidence type="ECO:0000313" key="6">
    <source>
        <dbReference type="Proteomes" id="UP000027195"/>
    </source>
</evidence>
<dbReference type="FunCoup" id="A0A067MP74">
    <property type="interactions" value="412"/>
</dbReference>
<gene>
    <name evidence="5" type="ORF">BOTBODRAFT_33687</name>
</gene>
<keyword evidence="1" id="KW-0547">Nucleotide-binding</keyword>
<dbReference type="Gene3D" id="1.10.1580.10">
    <property type="match status" value="1"/>
</dbReference>
<evidence type="ECO:0000256" key="3">
    <source>
        <dbReference type="SAM" id="MobiDB-lite"/>
    </source>
</evidence>
<accession>A0A067MP74</accession>
<dbReference type="PANTHER" id="PTHR45782:SF4">
    <property type="entry name" value="MITOCHONDRIAL RIBOSOME-ASSOCIATED GTPASE 1"/>
    <property type="match status" value="1"/>
</dbReference>
<dbReference type="HOGENOM" id="CLU_011106_0_4_1"/>
<name>A0A067MP74_BOTB1</name>
<dbReference type="InterPro" id="IPR027417">
    <property type="entry name" value="P-loop_NTPase"/>
</dbReference>
<proteinExistence type="predicted"/>
<dbReference type="InterPro" id="IPR008930">
    <property type="entry name" value="Terpenoid_cyclase/PrenylTrfase"/>
</dbReference>
<dbReference type="GO" id="GO:0032543">
    <property type="term" value="P:mitochondrial translation"/>
    <property type="evidence" value="ECO:0007669"/>
    <property type="project" value="TreeGrafter"/>
</dbReference>
<evidence type="ECO:0000313" key="5">
    <source>
        <dbReference type="EMBL" id="KDQ13366.1"/>
    </source>
</evidence>
<dbReference type="AlphaFoldDB" id="A0A067MP74"/>
<dbReference type="Gene3D" id="3.40.50.300">
    <property type="entry name" value="P-loop containing nucleotide triphosphate hydrolases"/>
    <property type="match status" value="1"/>
</dbReference>
<dbReference type="GO" id="GO:0005525">
    <property type="term" value="F:GTP binding"/>
    <property type="evidence" value="ECO:0007669"/>
    <property type="project" value="UniProtKB-KW"/>
</dbReference>
<dbReference type="GO" id="GO:0005739">
    <property type="term" value="C:mitochondrion"/>
    <property type="evidence" value="ECO:0007669"/>
    <property type="project" value="TreeGrafter"/>
</dbReference>
<organism evidence="5 6">
    <name type="scientific">Botryobasidium botryosum (strain FD-172 SS1)</name>
    <dbReference type="NCBI Taxonomy" id="930990"/>
    <lineage>
        <taxon>Eukaryota</taxon>
        <taxon>Fungi</taxon>
        <taxon>Dikarya</taxon>
        <taxon>Basidiomycota</taxon>
        <taxon>Agaricomycotina</taxon>
        <taxon>Agaricomycetes</taxon>
        <taxon>Cantharellales</taxon>
        <taxon>Botryobasidiaceae</taxon>
        <taxon>Botryobasidium</taxon>
    </lineage>
</organism>
<evidence type="ECO:0000256" key="1">
    <source>
        <dbReference type="ARBA" id="ARBA00022741"/>
    </source>
</evidence>
<dbReference type="SUPFAM" id="SSF52540">
    <property type="entry name" value="P-loop containing nucleoside triphosphate hydrolases"/>
    <property type="match status" value="1"/>
</dbReference>
<keyword evidence="6" id="KW-1185">Reference proteome</keyword>
<keyword evidence="2" id="KW-0342">GTP-binding</keyword>
<dbReference type="InterPro" id="IPR023179">
    <property type="entry name" value="GTP-bd_ortho_bundle_sf"/>
</dbReference>
<reference evidence="6" key="1">
    <citation type="journal article" date="2014" name="Proc. Natl. Acad. Sci. U.S.A.">
        <title>Extensive sampling of basidiomycete genomes demonstrates inadequacy of the white-rot/brown-rot paradigm for wood decay fungi.</title>
        <authorList>
            <person name="Riley R."/>
            <person name="Salamov A.A."/>
            <person name="Brown D.W."/>
            <person name="Nagy L.G."/>
            <person name="Floudas D."/>
            <person name="Held B.W."/>
            <person name="Levasseur A."/>
            <person name="Lombard V."/>
            <person name="Morin E."/>
            <person name="Otillar R."/>
            <person name="Lindquist E.A."/>
            <person name="Sun H."/>
            <person name="LaButti K.M."/>
            <person name="Schmutz J."/>
            <person name="Jabbour D."/>
            <person name="Luo H."/>
            <person name="Baker S.E."/>
            <person name="Pisabarro A.G."/>
            <person name="Walton J.D."/>
            <person name="Blanchette R.A."/>
            <person name="Henrissat B."/>
            <person name="Martin F."/>
            <person name="Cullen D."/>
            <person name="Hibbett D.S."/>
            <person name="Grigoriev I.V."/>
        </authorList>
    </citation>
    <scope>NUCLEOTIDE SEQUENCE [LARGE SCALE GENOMIC DNA]</scope>
    <source>
        <strain evidence="6">FD-172 SS1</strain>
    </source>
</reference>
<dbReference type="EMBL" id="KL198044">
    <property type="protein sequence ID" value="KDQ13366.1"/>
    <property type="molecule type" value="Genomic_DNA"/>
</dbReference>
<dbReference type="Pfam" id="PF01926">
    <property type="entry name" value="MMR_HSR1"/>
    <property type="match status" value="1"/>
</dbReference>
<dbReference type="InParanoid" id="A0A067MP74"/>
<dbReference type="InterPro" id="IPR006073">
    <property type="entry name" value="GTP-bd"/>
</dbReference>
<feature type="domain" description="G" evidence="4">
    <location>
        <begin position="137"/>
        <end position="216"/>
    </location>
</feature>
<dbReference type="PANTHER" id="PTHR45782">
    <property type="entry name" value="MITOCHONDRIAL RIBOSOME-ASSOCIATED GTPASE 1"/>
    <property type="match status" value="1"/>
</dbReference>
<dbReference type="OrthoDB" id="269151at2759"/>
<dbReference type="Proteomes" id="UP000027195">
    <property type="component" value="Unassembled WGS sequence"/>
</dbReference>
<dbReference type="SUPFAM" id="SSF48239">
    <property type="entry name" value="Terpenoid cyclases/Protein prenyltransferases"/>
    <property type="match status" value="1"/>
</dbReference>
<feature type="region of interest" description="Disordered" evidence="3">
    <location>
        <begin position="351"/>
        <end position="391"/>
    </location>
</feature>
<dbReference type="GO" id="GO:0003924">
    <property type="term" value="F:GTPase activity"/>
    <property type="evidence" value="ECO:0007669"/>
    <property type="project" value="TreeGrafter"/>
</dbReference>
<dbReference type="STRING" id="930990.A0A067MP74"/>
<protein>
    <recommendedName>
        <fullName evidence="4">G domain-containing protein</fullName>
    </recommendedName>
</protein>
<evidence type="ECO:0000256" key="2">
    <source>
        <dbReference type="ARBA" id="ARBA00023134"/>
    </source>
</evidence>
<feature type="compositionally biased region" description="Basic and acidic residues" evidence="3">
    <location>
        <begin position="366"/>
        <end position="380"/>
    </location>
</feature>